<reference evidence="1 2" key="1">
    <citation type="submission" date="2005-09" db="EMBL/GenBank/DDBJ databases">
        <authorList>
            <person name="Mural R.J."/>
            <person name="Li P.W."/>
            <person name="Adams M.D."/>
            <person name="Amanatides P.G."/>
            <person name="Baden-Tillson H."/>
            <person name="Barnstead M."/>
            <person name="Chin S.H."/>
            <person name="Dew I."/>
            <person name="Evans C.A."/>
            <person name="Ferriera S."/>
            <person name="Flanigan M."/>
            <person name="Fosler C."/>
            <person name="Glodek A."/>
            <person name="Gu Z."/>
            <person name="Holt R.A."/>
            <person name="Jennings D."/>
            <person name="Kraft C.L."/>
            <person name="Lu F."/>
            <person name="Nguyen T."/>
            <person name="Nusskern D.R."/>
            <person name="Pfannkoch C.M."/>
            <person name="Sitter C."/>
            <person name="Sutton G.G."/>
            <person name="Venter J.C."/>
            <person name="Wang Z."/>
            <person name="Woodage T."/>
            <person name="Zheng X.H."/>
            <person name="Zhong F."/>
        </authorList>
    </citation>
    <scope>NUCLEOTIDE SEQUENCE [LARGE SCALE GENOMIC DNA]</scope>
    <source>
        <strain>BN</strain>
        <strain evidence="2">Sprague-Dawley</strain>
    </source>
</reference>
<evidence type="ECO:0000313" key="1">
    <source>
        <dbReference type="EMBL" id="EDM18377.1"/>
    </source>
</evidence>
<sequence length="60" mass="6976">MTWHCAQTTRWTRVEGRQSTRRLGPILKEGSCYRCVVSSVRETQKHQKETEGGICVKILR</sequence>
<evidence type="ECO:0000313" key="2">
    <source>
        <dbReference type="Proteomes" id="UP000234681"/>
    </source>
</evidence>
<accession>A6I6K3</accession>
<dbReference type="EMBL" id="CH473956">
    <property type="protein sequence ID" value="EDM18377.1"/>
    <property type="molecule type" value="Genomic_DNA"/>
</dbReference>
<gene>
    <name evidence="1" type="ORF">rCG_63730</name>
</gene>
<organism evidence="1 2">
    <name type="scientific">Rattus norvegicus</name>
    <name type="common">Rat</name>
    <dbReference type="NCBI Taxonomy" id="10116"/>
    <lineage>
        <taxon>Eukaryota</taxon>
        <taxon>Metazoa</taxon>
        <taxon>Chordata</taxon>
        <taxon>Craniata</taxon>
        <taxon>Vertebrata</taxon>
        <taxon>Euteleostomi</taxon>
        <taxon>Mammalia</taxon>
        <taxon>Eutheria</taxon>
        <taxon>Euarchontoglires</taxon>
        <taxon>Glires</taxon>
        <taxon>Rodentia</taxon>
        <taxon>Myomorpha</taxon>
        <taxon>Muroidea</taxon>
        <taxon>Muridae</taxon>
        <taxon>Murinae</taxon>
        <taxon>Rattus</taxon>
    </lineage>
</organism>
<protein>
    <submittedName>
        <fullName evidence="1">RCG63730</fullName>
    </submittedName>
</protein>
<proteinExistence type="predicted"/>
<dbReference type="Proteomes" id="UP000234681">
    <property type="component" value="Chromosome 1"/>
</dbReference>
<name>A6I6K3_RAT</name>
<dbReference type="AlphaFoldDB" id="A6I6K3"/>